<dbReference type="InterPro" id="IPR002716">
    <property type="entry name" value="PIN_dom"/>
</dbReference>
<evidence type="ECO:0000256" key="1">
    <source>
        <dbReference type="SAM" id="MobiDB-lite"/>
    </source>
</evidence>
<dbReference type="Gene3D" id="2.60.200.20">
    <property type="match status" value="1"/>
</dbReference>
<sequence length="750" mass="82834">MAGCDDTDSSVPFLNVCKDGHLIDSICLDCGDVFVFGRHSNCDVVLEHPSISRRHLEIQILHATREIVLTDMDSVHGTWVGGMQIGSHAPYIMNEGVEFKLGASSRIYKVQWLHRSLTPSTKEQSIVPEFVVSNNLVLRSSNDFSTNNSTSTETSQAIARMQPTATNDACSNNGKFNFDARQDDDRSTACCKHGSQSQIQGRGVSQAGIAVECFNEDMRLQSCNRQQQKGRLPPVAPRRMPFAPLPPNTASPTIQKKPKSVEKKATNAGENPISPDEKLRREGESRLRLRRCNSAPFPTVNRSVRFLQLPESIIESPNELNLDRRKQSYIPNLNIGSMAIEPLSGVHEEPSHILSNIMCNKQPILEDENAPPSRVKNMDITDVTRGSYQQATNQLLPPIPLDEELSADDYPSDKENQEPGMEGQCKRGRISDTLDVNRKPFQPLILSSRDFSKSASPSISSDSGQLGQGFLTKPLSKRSSVVQNLDYMIQRLKGMSRLQAHHEWHIIIDSTCLLDPKSFKSLKRLEGMKEVRVIIPQIVIRELDSMNFKDKGCTSPTAVLKWIEACMLKYPSWIHVQNSSESLPPGGLTPPASPHHAPSVCTSACGELLSPTRGDYVLNCAILFNNTVFDGQVALLTNDTVLKIRAMAEGLTCEAATSFCESLLNPYSERFLWIGSVAHRTTVYPASKRSYHGVMEPLARSGEEHVMGGSVVPAAKGMNSIINKHRAVEDLKNHCSQALGLKVVLSKCCA</sequence>
<dbReference type="Pfam" id="PF13638">
    <property type="entry name" value="PIN_4"/>
    <property type="match status" value="1"/>
</dbReference>
<proteinExistence type="predicted"/>
<reference evidence="3" key="1">
    <citation type="submission" date="2021-08" db="EMBL/GenBank/DDBJ databases">
        <title>WGS assembly of Ceratopteris richardii.</title>
        <authorList>
            <person name="Marchant D.B."/>
            <person name="Chen G."/>
            <person name="Jenkins J."/>
            <person name="Shu S."/>
            <person name="Leebens-Mack J."/>
            <person name="Grimwood J."/>
            <person name="Schmutz J."/>
            <person name="Soltis P."/>
            <person name="Soltis D."/>
            <person name="Chen Z.-H."/>
        </authorList>
    </citation>
    <scope>NUCLEOTIDE SEQUENCE</scope>
    <source>
        <strain evidence="3">Whitten #5841</strain>
        <tissue evidence="3">Leaf</tissue>
    </source>
</reference>
<evidence type="ECO:0000259" key="2">
    <source>
        <dbReference type="PROSITE" id="PS50006"/>
    </source>
</evidence>
<dbReference type="AlphaFoldDB" id="A0A8T2RPS1"/>
<feature type="domain" description="FHA" evidence="2">
    <location>
        <begin position="34"/>
        <end position="85"/>
    </location>
</feature>
<feature type="region of interest" description="Disordered" evidence="1">
    <location>
        <begin position="393"/>
        <end position="426"/>
    </location>
</feature>
<dbReference type="InterPro" id="IPR000253">
    <property type="entry name" value="FHA_dom"/>
</dbReference>
<dbReference type="PANTHER" id="PTHR22593">
    <property type="entry name" value="TRANSMEMBRANE PROTEIN 18"/>
    <property type="match status" value="1"/>
</dbReference>
<evidence type="ECO:0000313" key="4">
    <source>
        <dbReference type="Proteomes" id="UP000825935"/>
    </source>
</evidence>
<dbReference type="OrthoDB" id="444265at2759"/>
<dbReference type="EMBL" id="CM035430">
    <property type="protein sequence ID" value="KAH7298489.1"/>
    <property type="molecule type" value="Genomic_DNA"/>
</dbReference>
<organism evidence="3 4">
    <name type="scientific">Ceratopteris richardii</name>
    <name type="common">Triangle waterfern</name>
    <dbReference type="NCBI Taxonomy" id="49495"/>
    <lineage>
        <taxon>Eukaryota</taxon>
        <taxon>Viridiplantae</taxon>
        <taxon>Streptophyta</taxon>
        <taxon>Embryophyta</taxon>
        <taxon>Tracheophyta</taxon>
        <taxon>Polypodiopsida</taxon>
        <taxon>Polypodiidae</taxon>
        <taxon>Polypodiales</taxon>
        <taxon>Pteridineae</taxon>
        <taxon>Pteridaceae</taxon>
        <taxon>Parkerioideae</taxon>
        <taxon>Ceratopteris</taxon>
    </lineage>
</organism>
<gene>
    <name evidence="3" type="ORF">KP509_25G046100</name>
</gene>
<evidence type="ECO:0000313" key="3">
    <source>
        <dbReference type="EMBL" id="KAH7298489.1"/>
    </source>
</evidence>
<dbReference type="CDD" id="cd09880">
    <property type="entry name" value="PIN_Smg5-6-like"/>
    <property type="match status" value="1"/>
</dbReference>
<dbReference type="PROSITE" id="PS50006">
    <property type="entry name" value="FHA_DOMAIN"/>
    <property type="match status" value="1"/>
</dbReference>
<dbReference type="GO" id="GO:0031965">
    <property type="term" value="C:nuclear membrane"/>
    <property type="evidence" value="ECO:0007669"/>
    <property type="project" value="TreeGrafter"/>
</dbReference>
<name>A0A8T2RPS1_CERRI</name>
<dbReference type="PANTHER" id="PTHR22593:SF8">
    <property type="entry name" value="FHA DOMAIN-CONTAINING PROTEIN PS1"/>
    <property type="match status" value="1"/>
</dbReference>
<feature type="region of interest" description="Disordered" evidence="1">
    <location>
        <begin position="224"/>
        <end position="282"/>
    </location>
</feature>
<dbReference type="Pfam" id="PF00498">
    <property type="entry name" value="FHA"/>
    <property type="match status" value="1"/>
</dbReference>
<dbReference type="OMA" id="YPGPLKK"/>
<dbReference type="Gene3D" id="3.40.50.1010">
    <property type="entry name" value="5'-nuclease"/>
    <property type="match status" value="1"/>
</dbReference>
<dbReference type="SUPFAM" id="SSF49879">
    <property type="entry name" value="SMAD/FHA domain"/>
    <property type="match status" value="1"/>
</dbReference>
<keyword evidence="4" id="KW-1185">Reference proteome</keyword>
<protein>
    <recommendedName>
        <fullName evidence="2">FHA domain-containing protein</fullName>
    </recommendedName>
</protein>
<dbReference type="Proteomes" id="UP000825935">
    <property type="component" value="Chromosome 25"/>
</dbReference>
<dbReference type="SMART" id="SM00240">
    <property type="entry name" value="FHA"/>
    <property type="match status" value="1"/>
</dbReference>
<accession>A0A8T2RPS1</accession>
<comment type="caution">
    <text evidence="3">The sequence shown here is derived from an EMBL/GenBank/DDBJ whole genome shotgun (WGS) entry which is preliminary data.</text>
</comment>
<dbReference type="InterPro" id="IPR008984">
    <property type="entry name" value="SMAD_FHA_dom_sf"/>
</dbReference>